<dbReference type="Proteomes" id="UP000311919">
    <property type="component" value="Unassembled WGS sequence"/>
</dbReference>
<accession>A0A4Z2CK58</accession>
<name>A0A4Z2CK58_SCHJA</name>
<evidence type="ECO:0000313" key="2">
    <source>
        <dbReference type="Proteomes" id="UP000311919"/>
    </source>
</evidence>
<proteinExistence type="predicted"/>
<keyword evidence="2" id="KW-1185">Reference proteome</keyword>
<evidence type="ECO:0000313" key="1">
    <source>
        <dbReference type="EMBL" id="TNN04566.1"/>
    </source>
</evidence>
<dbReference type="EMBL" id="SKCS01001454">
    <property type="protein sequence ID" value="TNN04566.1"/>
    <property type="molecule type" value="Genomic_DNA"/>
</dbReference>
<comment type="caution">
    <text evidence="1">The sequence shown here is derived from an EMBL/GenBank/DDBJ whole genome shotgun (WGS) entry which is preliminary data.</text>
</comment>
<organism evidence="1 2">
    <name type="scientific">Schistosoma japonicum</name>
    <name type="common">Blood fluke</name>
    <dbReference type="NCBI Taxonomy" id="6182"/>
    <lineage>
        <taxon>Eukaryota</taxon>
        <taxon>Metazoa</taxon>
        <taxon>Spiralia</taxon>
        <taxon>Lophotrochozoa</taxon>
        <taxon>Platyhelminthes</taxon>
        <taxon>Trematoda</taxon>
        <taxon>Digenea</taxon>
        <taxon>Strigeidida</taxon>
        <taxon>Schistosomatoidea</taxon>
        <taxon>Schistosomatidae</taxon>
        <taxon>Schistosoma</taxon>
    </lineage>
</organism>
<gene>
    <name evidence="1" type="ORF">EWB00_001631</name>
</gene>
<dbReference type="AlphaFoldDB" id="A0A4Z2CK58"/>
<reference evidence="1 2" key="1">
    <citation type="submission" date="2019-03" db="EMBL/GenBank/DDBJ databases">
        <title>An improved genome assembly of the fluke Schistosoma japonicum.</title>
        <authorList>
            <person name="Hu W."/>
            <person name="Luo F."/>
            <person name="Yin M."/>
            <person name="Mo X."/>
            <person name="Sun C."/>
            <person name="Wu Q."/>
            <person name="Zhu B."/>
            <person name="Xiang M."/>
            <person name="Wang J."/>
            <person name="Wang Y."/>
            <person name="Zhang T."/>
            <person name="Xu B."/>
            <person name="Zheng H."/>
            <person name="Feng Z."/>
        </authorList>
    </citation>
    <scope>NUCLEOTIDE SEQUENCE [LARGE SCALE GENOMIC DNA]</scope>
    <source>
        <strain evidence="1">HuSjv2</strain>
        <tissue evidence="1">Worms</tissue>
    </source>
</reference>
<sequence length="123" mass="13365">MSNGDSTTHNHSGSPKGWVHFLQHGPLGSNTSSLGSQMPDLHWLLLLVGGHLMVLASSKTLHDPIRPGPSMPTRPAPSPMPFHGLFNSAKPQLLCVTFMPSNQYHLGDLHITPVPMQQEYNLG</sequence>
<protein>
    <submittedName>
        <fullName evidence="1">Uncharacterized protein</fullName>
    </submittedName>
</protein>